<evidence type="ECO:0000256" key="4">
    <source>
        <dbReference type="ARBA" id="ARBA00013127"/>
    </source>
</evidence>
<evidence type="ECO:0000256" key="7">
    <source>
        <dbReference type="ARBA" id="ARBA00022964"/>
    </source>
</evidence>
<dbReference type="UniPathway" id="UPA00139">
    <property type="reaction ID" value="UER00339"/>
</dbReference>
<keyword evidence="5 11" id="KW-0479">Metal-binding</keyword>
<gene>
    <name evidence="14" type="ORF">BN869_000009681_1</name>
</gene>
<evidence type="ECO:0000256" key="10">
    <source>
        <dbReference type="ARBA" id="ARBA00023232"/>
    </source>
</evidence>
<reference evidence="14" key="1">
    <citation type="submission" date="2015-01" db="EMBL/GenBank/DDBJ databases">
        <authorList>
            <person name="Durling Mikael"/>
        </authorList>
    </citation>
    <scope>NUCLEOTIDE SEQUENCE</scope>
</reference>
<evidence type="ECO:0000256" key="9">
    <source>
        <dbReference type="ARBA" id="ARBA00023004"/>
    </source>
</evidence>
<dbReference type="AlphaFoldDB" id="A0A0B7K8B5"/>
<dbReference type="EMBL" id="CDPU01000036">
    <property type="protein sequence ID" value="CEO53623.1"/>
    <property type="molecule type" value="Genomic_DNA"/>
</dbReference>
<name>A0A0B7K8B5_BIOOC</name>
<dbReference type="Gene3D" id="2.60.120.10">
    <property type="entry name" value="Jelly Rolls"/>
    <property type="match status" value="1"/>
</dbReference>
<evidence type="ECO:0000256" key="1">
    <source>
        <dbReference type="ARBA" id="ARBA00001962"/>
    </source>
</evidence>
<evidence type="ECO:0000256" key="5">
    <source>
        <dbReference type="ARBA" id="ARBA00022723"/>
    </source>
</evidence>
<dbReference type="InterPro" id="IPR011051">
    <property type="entry name" value="RmlC_Cupin_sf"/>
</dbReference>
<organism evidence="14">
    <name type="scientific">Bionectria ochroleuca</name>
    <name type="common">Gliocladium roseum</name>
    <dbReference type="NCBI Taxonomy" id="29856"/>
    <lineage>
        <taxon>Eukaryota</taxon>
        <taxon>Fungi</taxon>
        <taxon>Dikarya</taxon>
        <taxon>Ascomycota</taxon>
        <taxon>Pezizomycotina</taxon>
        <taxon>Sordariomycetes</taxon>
        <taxon>Hypocreomycetidae</taxon>
        <taxon>Hypocreales</taxon>
        <taxon>Bionectriaceae</taxon>
        <taxon>Clonostachys</taxon>
    </lineage>
</organism>
<evidence type="ECO:0000256" key="3">
    <source>
        <dbReference type="ARBA" id="ARBA00007757"/>
    </source>
</evidence>
<evidence type="ECO:0000256" key="2">
    <source>
        <dbReference type="ARBA" id="ARBA00004704"/>
    </source>
</evidence>
<evidence type="ECO:0000313" key="14">
    <source>
        <dbReference type="EMBL" id="CEO53623.1"/>
    </source>
</evidence>
<evidence type="ECO:0000256" key="11">
    <source>
        <dbReference type="PIRSR" id="PIRSR605708-2"/>
    </source>
</evidence>
<comment type="pathway">
    <text evidence="2">Amino-acid degradation; L-phenylalanine degradation; acetoacetate and fumarate from L-phenylalanine: step 4/6.</text>
</comment>
<dbReference type="GO" id="GO:0004411">
    <property type="term" value="F:homogentisate 1,2-dioxygenase activity"/>
    <property type="evidence" value="ECO:0007669"/>
    <property type="project" value="UniProtKB-EC"/>
</dbReference>
<dbReference type="InterPro" id="IPR005708">
    <property type="entry name" value="Homogentis_dOase"/>
</dbReference>
<proteinExistence type="inferred from homology"/>
<evidence type="ECO:0000259" key="13">
    <source>
        <dbReference type="Pfam" id="PF20510"/>
    </source>
</evidence>
<keyword evidence="7" id="KW-0223">Dioxygenase</keyword>
<dbReference type="GO" id="GO:0005737">
    <property type="term" value="C:cytoplasm"/>
    <property type="evidence" value="ECO:0007669"/>
    <property type="project" value="TreeGrafter"/>
</dbReference>
<accession>A0A0B7K8B5</accession>
<sequence length="483" mass="53866">MSRDVISKAFLSTGANIKDYIYQTGFGNRFSSEAVPNVLPKGINTPQRVKYDLYSEQLNGSSFIASRRDIRHVWMYRIRPSTSHGHISTSEMNTHIESVFSSANENVELLATQESWDPFPLPSRHTSDGIDFVCGIRTVGGQGDPTLREGLAIHIYSADSSMTNSAFCNNDGDLLIIPQTGRLNIQTELGWMMVHPGEIAVIQAGIRFRVLLPDGPSRGYIQEVFGGHYDLPELGPVGSNGLALPQDFQSPCASFDIDNSDWIIVYKLAGQLHLCNQNHTPFDVVAWQGNLVPYKYAIEKFVNLANVEKDQADPTVYCVLTAKSKIPGVSLTDFLIFTRKWITTSNTFRPPYYHRNMSTEVMGLIHGEYGGSSHKLEPGGLSYEASYMPHGETYETWRYATTRELAPERICEGTAAFMFHISVPVFLTKWALEGEGAGRRHSHSSQDEPLDRFQPHFLDHLEEVNLELKAAGLPSLTSNGAKR</sequence>
<feature type="binding site" evidence="11">
    <location>
        <position position="390"/>
    </location>
    <ligand>
        <name>Fe cation</name>
        <dbReference type="ChEBI" id="CHEBI:24875"/>
    </ligand>
</feature>
<dbReference type="GO" id="GO:0006559">
    <property type="term" value="P:L-phenylalanine catabolic process"/>
    <property type="evidence" value="ECO:0007669"/>
    <property type="project" value="UniProtKB-UniPathway"/>
</dbReference>
<feature type="binding site" evidence="11">
    <location>
        <position position="360"/>
    </location>
    <ligand>
        <name>Fe cation</name>
        <dbReference type="ChEBI" id="CHEBI:24875"/>
    </ligand>
</feature>
<keyword evidence="10" id="KW-0585">Phenylalanine catabolism</keyword>
<dbReference type="PANTHER" id="PTHR11056:SF0">
    <property type="entry name" value="HOMOGENTISATE 1,2-DIOXYGENASE"/>
    <property type="match status" value="1"/>
</dbReference>
<dbReference type="InterPro" id="IPR046451">
    <property type="entry name" value="HgmA_C"/>
</dbReference>
<dbReference type="FunFam" id="2.60.120.10:FF:000034">
    <property type="entry name" value="Homogentisate 1,2-dioxygenase"/>
    <property type="match status" value="1"/>
</dbReference>
<dbReference type="EC" id="1.13.11.5" evidence="4"/>
<feature type="domain" description="Homogentisate 1,2-dioxygenase N-terminal" evidence="13">
    <location>
        <begin position="22"/>
        <end position="297"/>
    </location>
</feature>
<comment type="cofactor">
    <cofactor evidence="1 11">
        <name>Fe cation</name>
        <dbReference type="ChEBI" id="CHEBI:24875"/>
    </cofactor>
</comment>
<evidence type="ECO:0000256" key="8">
    <source>
        <dbReference type="ARBA" id="ARBA00023002"/>
    </source>
</evidence>
<feature type="binding site" evidence="11">
    <location>
        <position position="354"/>
    </location>
    <ligand>
        <name>Fe cation</name>
        <dbReference type="ChEBI" id="CHEBI:24875"/>
    </ligand>
</feature>
<feature type="binding site" evidence="11">
    <location>
        <position position="390"/>
    </location>
    <ligand>
        <name>homogentisate</name>
        <dbReference type="ChEBI" id="CHEBI:16169"/>
    </ligand>
</feature>
<dbReference type="InterPro" id="IPR014710">
    <property type="entry name" value="RmlC-like_jellyroll"/>
</dbReference>
<feature type="domain" description="Homogentisate 1,2-dioxygenase C-terminal" evidence="12">
    <location>
        <begin position="300"/>
        <end position="434"/>
    </location>
</feature>
<evidence type="ECO:0000256" key="6">
    <source>
        <dbReference type="ARBA" id="ARBA00022878"/>
    </source>
</evidence>
<comment type="similarity">
    <text evidence="3">Belongs to the homogentisate dioxygenase family.</text>
</comment>
<dbReference type="Pfam" id="PF20510">
    <property type="entry name" value="HgmA_N"/>
    <property type="match status" value="1"/>
</dbReference>
<dbReference type="CDD" id="cd07000">
    <property type="entry name" value="cupin_HGO_N"/>
    <property type="match status" value="1"/>
</dbReference>
<dbReference type="GO" id="GO:0006572">
    <property type="term" value="P:L-tyrosine catabolic process"/>
    <property type="evidence" value="ECO:0007669"/>
    <property type="project" value="UniProtKB-KW"/>
</dbReference>
<dbReference type="PANTHER" id="PTHR11056">
    <property type="entry name" value="HOMOGENTISATE 1,2-DIOXYGENASE"/>
    <property type="match status" value="1"/>
</dbReference>
<dbReference type="SUPFAM" id="SSF51182">
    <property type="entry name" value="RmlC-like cupins"/>
    <property type="match status" value="1"/>
</dbReference>
<evidence type="ECO:0000259" key="12">
    <source>
        <dbReference type="Pfam" id="PF04209"/>
    </source>
</evidence>
<keyword evidence="8" id="KW-0560">Oxidoreductase</keyword>
<feature type="binding site" evidence="11">
    <location>
        <position position="369"/>
    </location>
    <ligand>
        <name>homogentisate</name>
        <dbReference type="ChEBI" id="CHEBI:16169"/>
    </ligand>
</feature>
<dbReference type="Pfam" id="PF04209">
    <property type="entry name" value="HgmA_C"/>
    <property type="match status" value="1"/>
</dbReference>
<dbReference type="InterPro" id="IPR046452">
    <property type="entry name" value="HgmA_N"/>
</dbReference>
<protein>
    <recommendedName>
        <fullName evidence="4">homogentisate 1,2-dioxygenase</fullName>
        <ecNumber evidence="4">1.13.11.5</ecNumber>
    </recommendedName>
</protein>
<dbReference type="GO" id="GO:0046872">
    <property type="term" value="F:metal ion binding"/>
    <property type="evidence" value="ECO:0007669"/>
    <property type="project" value="UniProtKB-KW"/>
</dbReference>
<keyword evidence="6" id="KW-0828">Tyrosine catabolism</keyword>
<keyword evidence="9 11" id="KW-0408">Iron</keyword>